<feature type="compositionally biased region" description="Basic and acidic residues" evidence="2">
    <location>
        <begin position="55"/>
        <end position="72"/>
    </location>
</feature>
<evidence type="ECO:0000313" key="4">
    <source>
        <dbReference type="Proteomes" id="UP000299102"/>
    </source>
</evidence>
<comment type="caution">
    <text evidence="3">The sequence shown here is derived from an EMBL/GenBank/DDBJ whole genome shotgun (WGS) entry which is preliminary data.</text>
</comment>
<dbReference type="STRING" id="151549.A0A4C1T3D5"/>
<dbReference type="OrthoDB" id="6774308at2759"/>
<proteinExistence type="predicted"/>
<protein>
    <submittedName>
        <fullName evidence="3">Uncharacterized protein</fullName>
    </submittedName>
</protein>
<feature type="region of interest" description="Disordered" evidence="2">
    <location>
        <begin position="1"/>
        <end position="81"/>
    </location>
</feature>
<keyword evidence="4" id="KW-1185">Reference proteome</keyword>
<organism evidence="3 4">
    <name type="scientific">Eumeta variegata</name>
    <name type="common">Bagworm moth</name>
    <name type="synonym">Eumeta japonica</name>
    <dbReference type="NCBI Taxonomy" id="151549"/>
    <lineage>
        <taxon>Eukaryota</taxon>
        <taxon>Metazoa</taxon>
        <taxon>Ecdysozoa</taxon>
        <taxon>Arthropoda</taxon>
        <taxon>Hexapoda</taxon>
        <taxon>Insecta</taxon>
        <taxon>Pterygota</taxon>
        <taxon>Neoptera</taxon>
        <taxon>Endopterygota</taxon>
        <taxon>Lepidoptera</taxon>
        <taxon>Glossata</taxon>
        <taxon>Ditrysia</taxon>
        <taxon>Tineoidea</taxon>
        <taxon>Psychidae</taxon>
        <taxon>Oiketicinae</taxon>
        <taxon>Eumeta</taxon>
    </lineage>
</organism>
<sequence>MASRRATKGALTTMSKTEESVPNVTKGASKTGTGVKKLSQKATTTPSVPGTPPETMEKARPSQQTKKERTVPSDESVPPAPHKLVVEAGSADAAVAAARESEIGVFTALEAVGGFARRASLKDEIGRPSLAASGKQTQEDLSGDTPRLVRPCLPGRAPSLLGESVIGKLAAISELALRLKESRSNYVAELEREKARRAREVEAAEKRIAKIAAENLDRILNVEEKIDKMMVEVTSTRKILGHFDVPEKLEAIRKAVEAGSAPRTQNYAEAAARPKPSAAAAPKIPGPEVRSGAGHTLIISSKCENHTAEQVVVRLRGVVDAREMGVAVDRLRKAGNQKVVMSRSSAEDALKIEERLKIRGADIKVTKGEKKLPTVVIRDVPKVNTDEDIVRSLRTQNKHIADGLDWSRERAKVCYRRRARNDLECHPVLEVTTELYKRLIKAAYVYVGLQRRPVWDQSPLAQCSNCLGYGHSRRFCKEASEK</sequence>
<feature type="region of interest" description="Disordered" evidence="2">
    <location>
        <begin position="127"/>
        <end position="147"/>
    </location>
</feature>
<dbReference type="AlphaFoldDB" id="A0A4C1T3D5"/>
<gene>
    <name evidence="3" type="ORF">EVAR_39397_1</name>
</gene>
<keyword evidence="1" id="KW-0175">Coiled coil</keyword>
<feature type="coiled-coil region" evidence="1">
    <location>
        <begin position="187"/>
        <end position="214"/>
    </location>
</feature>
<evidence type="ECO:0000256" key="2">
    <source>
        <dbReference type="SAM" id="MobiDB-lite"/>
    </source>
</evidence>
<feature type="compositionally biased region" description="Low complexity" evidence="2">
    <location>
        <begin position="268"/>
        <end position="287"/>
    </location>
</feature>
<evidence type="ECO:0000313" key="3">
    <source>
        <dbReference type="EMBL" id="GBP08080.1"/>
    </source>
</evidence>
<evidence type="ECO:0000256" key="1">
    <source>
        <dbReference type="SAM" id="Coils"/>
    </source>
</evidence>
<accession>A0A4C1T3D5</accession>
<reference evidence="3 4" key="1">
    <citation type="journal article" date="2019" name="Commun. Biol.">
        <title>The bagworm genome reveals a unique fibroin gene that provides high tensile strength.</title>
        <authorList>
            <person name="Kono N."/>
            <person name="Nakamura H."/>
            <person name="Ohtoshi R."/>
            <person name="Tomita M."/>
            <person name="Numata K."/>
            <person name="Arakawa K."/>
        </authorList>
    </citation>
    <scope>NUCLEOTIDE SEQUENCE [LARGE SCALE GENOMIC DNA]</scope>
</reference>
<feature type="compositionally biased region" description="Polar residues" evidence="2">
    <location>
        <begin position="10"/>
        <end position="32"/>
    </location>
</feature>
<dbReference type="EMBL" id="BGZK01004278">
    <property type="protein sequence ID" value="GBP08080.1"/>
    <property type="molecule type" value="Genomic_DNA"/>
</dbReference>
<feature type="region of interest" description="Disordered" evidence="2">
    <location>
        <begin position="266"/>
        <end position="287"/>
    </location>
</feature>
<name>A0A4C1T3D5_EUMVA</name>
<dbReference type="Proteomes" id="UP000299102">
    <property type="component" value="Unassembled WGS sequence"/>
</dbReference>